<protein>
    <submittedName>
        <fullName evidence="2">Uncharacterized protein</fullName>
    </submittedName>
</protein>
<keyword evidence="1" id="KW-1133">Transmembrane helix</keyword>
<sequence>MCGRPNGITSGEICSQERENSDKRISFSTGFLCKKETQMDWMIIESIKKKLAGHSNSLELVSPGNVMHSAARRYYGRSPCCQGRKVWAGVLAVKLVQDRKEENLRFFSCAGHTYFWIAFIPIVVLRLKLVFNLFWLRCVEIMKAILSL</sequence>
<feature type="transmembrane region" description="Helical" evidence="1">
    <location>
        <begin position="114"/>
        <end position="136"/>
    </location>
</feature>
<dbReference type="AlphaFoldDB" id="A0AAD4T7J7"/>
<reference evidence="2" key="1">
    <citation type="submission" date="2022-04" db="EMBL/GenBank/DDBJ databases">
        <title>A functionally conserved STORR gene fusion in Papaver species that diverged 16.8 million years ago.</title>
        <authorList>
            <person name="Catania T."/>
        </authorList>
    </citation>
    <scope>NUCLEOTIDE SEQUENCE</scope>
    <source>
        <strain evidence="2">S-188037</strain>
    </source>
</reference>
<dbReference type="EMBL" id="JAJJMB010005117">
    <property type="protein sequence ID" value="KAI3940716.1"/>
    <property type="molecule type" value="Genomic_DNA"/>
</dbReference>
<keyword evidence="3" id="KW-1185">Reference proteome</keyword>
<keyword evidence="1" id="KW-0472">Membrane</keyword>
<dbReference type="Proteomes" id="UP001202328">
    <property type="component" value="Unassembled WGS sequence"/>
</dbReference>
<gene>
    <name evidence="2" type="ORF">MKW98_030035</name>
</gene>
<comment type="caution">
    <text evidence="2">The sequence shown here is derived from an EMBL/GenBank/DDBJ whole genome shotgun (WGS) entry which is preliminary data.</text>
</comment>
<proteinExistence type="predicted"/>
<evidence type="ECO:0000313" key="3">
    <source>
        <dbReference type="Proteomes" id="UP001202328"/>
    </source>
</evidence>
<accession>A0AAD4T7J7</accession>
<name>A0AAD4T7J7_9MAGN</name>
<evidence type="ECO:0000256" key="1">
    <source>
        <dbReference type="SAM" id="Phobius"/>
    </source>
</evidence>
<keyword evidence="1" id="KW-0812">Transmembrane</keyword>
<evidence type="ECO:0000313" key="2">
    <source>
        <dbReference type="EMBL" id="KAI3940716.1"/>
    </source>
</evidence>
<organism evidence="2 3">
    <name type="scientific">Papaver atlanticum</name>
    <dbReference type="NCBI Taxonomy" id="357466"/>
    <lineage>
        <taxon>Eukaryota</taxon>
        <taxon>Viridiplantae</taxon>
        <taxon>Streptophyta</taxon>
        <taxon>Embryophyta</taxon>
        <taxon>Tracheophyta</taxon>
        <taxon>Spermatophyta</taxon>
        <taxon>Magnoliopsida</taxon>
        <taxon>Ranunculales</taxon>
        <taxon>Papaveraceae</taxon>
        <taxon>Papaveroideae</taxon>
        <taxon>Papaver</taxon>
    </lineage>
</organism>